<evidence type="ECO:0000313" key="6">
    <source>
        <dbReference type="EMBL" id="KAF6019461.1"/>
    </source>
</evidence>
<reference evidence="6" key="1">
    <citation type="submission" date="2020-06" db="EMBL/GenBank/DDBJ databases">
        <title>Draft genome of Bugula neritina, a colonial animal packing powerful symbionts and potential medicines.</title>
        <authorList>
            <person name="Rayko M."/>
        </authorList>
    </citation>
    <scope>NUCLEOTIDE SEQUENCE [LARGE SCALE GENOMIC DNA]</scope>
    <source>
        <strain evidence="6">Kwan_BN1</strain>
    </source>
</reference>
<dbReference type="InterPro" id="IPR001841">
    <property type="entry name" value="Znf_RING"/>
</dbReference>
<keyword evidence="1 3" id="KW-0479">Metal-binding</keyword>
<feature type="domain" description="RING-type" evidence="5">
    <location>
        <begin position="46"/>
        <end position="88"/>
    </location>
</feature>
<dbReference type="EMBL" id="VXIV02003229">
    <property type="protein sequence ID" value="KAF6019461.1"/>
    <property type="molecule type" value="Genomic_DNA"/>
</dbReference>
<dbReference type="PROSITE" id="PS50089">
    <property type="entry name" value="ZF_RING_2"/>
    <property type="match status" value="1"/>
</dbReference>
<evidence type="ECO:0000259" key="5">
    <source>
        <dbReference type="PROSITE" id="PS50089"/>
    </source>
</evidence>
<sequence>MAESVQELSFQNVVDTILKPQGIKVGGYPDNLFINLAEKDREKWQCNICYLILRDVKQCDNKHRFCATCVFAWSMTYGANSDKCPVCRSKQTEYSDDDKYNQEILNCWVKCPEAGCALRCTLQDFLRHSHGMKLYESSSVTALERAKLTRRPAPVNSFVGGTGFVLLPSVLPDQGQGRQTAQGSIREGRTLLQDMMLVLHLEMELRRRALDRFASTSNSSPVNRQERDRHVSEILAIQEQMQEITGFLNILFSITPNHPNRHTRNSLGAADPTDDGSADDSDSSEDAQPSRTATQL</sequence>
<dbReference type="AlphaFoldDB" id="A0A7J7J1A5"/>
<evidence type="ECO:0000256" key="1">
    <source>
        <dbReference type="ARBA" id="ARBA00022771"/>
    </source>
</evidence>
<evidence type="ECO:0000256" key="4">
    <source>
        <dbReference type="SAM" id="MobiDB-lite"/>
    </source>
</evidence>
<keyword evidence="2" id="KW-0862">Zinc</keyword>
<dbReference type="Gene3D" id="3.30.40.10">
    <property type="entry name" value="Zinc/RING finger domain, C3HC4 (zinc finger)"/>
    <property type="match status" value="1"/>
</dbReference>
<evidence type="ECO:0000313" key="7">
    <source>
        <dbReference type="Proteomes" id="UP000593567"/>
    </source>
</evidence>
<feature type="region of interest" description="Disordered" evidence="4">
    <location>
        <begin position="261"/>
        <end position="296"/>
    </location>
</feature>
<protein>
    <recommendedName>
        <fullName evidence="5">RING-type domain-containing protein</fullName>
    </recommendedName>
</protein>
<dbReference type="Proteomes" id="UP000593567">
    <property type="component" value="Unassembled WGS sequence"/>
</dbReference>
<keyword evidence="7" id="KW-1185">Reference proteome</keyword>
<comment type="caution">
    <text evidence="6">The sequence shown here is derived from an EMBL/GenBank/DDBJ whole genome shotgun (WGS) entry which is preliminary data.</text>
</comment>
<gene>
    <name evidence="6" type="ORF">EB796_022232</name>
</gene>
<proteinExistence type="predicted"/>
<accession>A0A7J7J1A5</accession>
<feature type="compositionally biased region" description="Acidic residues" evidence="4">
    <location>
        <begin position="272"/>
        <end position="285"/>
    </location>
</feature>
<dbReference type="GO" id="GO:0008270">
    <property type="term" value="F:zinc ion binding"/>
    <property type="evidence" value="ECO:0007669"/>
    <property type="project" value="UniProtKB-KW"/>
</dbReference>
<organism evidence="6 7">
    <name type="scientific">Bugula neritina</name>
    <name type="common">Brown bryozoan</name>
    <name type="synonym">Sertularia neritina</name>
    <dbReference type="NCBI Taxonomy" id="10212"/>
    <lineage>
        <taxon>Eukaryota</taxon>
        <taxon>Metazoa</taxon>
        <taxon>Spiralia</taxon>
        <taxon>Lophotrochozoa</taxon>
        <taxon>Bryozoa</taxon>
        <taxon>Gymnolaemata</taxon>
        <taxon>Cheilostomatida</taxon>
        <taxon>Flustrina</taxon>
        <taxon>Buguloidea</taxon>
        <taxon>Bugulidae</taxon>
        <taxon>Bugula</taxon>
    </lineage>
</organism>
<name>A0A7J7J1A5_BUGNE</name>
<dbReference type="SUPFAM" id="SSF57850">
    <property type="entry name" value="RING/U-box"/>
    <property type="match status" value="1"/>
</dbReference>
<dbReference type="OrthoDB" id="6105938at2759"/>
<dbReference type="InterPro" id="IPR013083">
    <property type="entry name" value="Znf_RING/FYVE/PHD"/>
</dbReference>
<evidence type="ECO:0000256" key="3">
    <source>
        <dbReference type="PROSITE-ProRule" id="PRU00175"/>
    </source>
</evidence>
<evidence type="ECO:0000256" key="2">
    <source>
        <dbReference type="ARBA" id="ARBA00022833"/>
    </source>
</evidence>
<keyword evidence="1 3" id="KW-0863">Zinc-finger</keyword>